<sequence length="87" mass="9821">MDGKEKNFECWKKIKYGTNGAVNVDRVKTLTTLGAPNCVRNLFLCVADSWNVSSTCFCQGLCKKYGKKEGEIARDGMYSVWLKEGRM</sequence>
<protein>
    <submittedName>
        <fullName evidence="1">Uncharacterized protein</fullName>
    </submittedName>
</protein>
<proteinExistence type="predicted"/>
<accession>A0AA86S8H2</accession>
<gene>
    <name evidence="1" type="ORF">AYBTSS11_LOCUS11116</name>
</gene>
<reference evidence="1" key="1">
    <citation type="submission" date="2023-10" db="EMBL/GenBank/DDBJ databases">
        <authorList>
            <person name="Domelevo Entfellner J.-B."/>
        </authorList>
    </citation>
    <scope>NUCLEOTIDE SEQUENCE</scope>
</reference>
<evidence type="ECO:0000313" key="1">
    <source>
        <dbReference type="EMBL" id="CAJ1942979.1"/>
    </source>
</evidence>
<organism evidence="1 2">
    <name type="scientific">Sphenostylis stenocarpa</name>
    <dbReference type="NCBI Taxonomy" id="92480"/>
    <lineage>
        <taxon>Eukaryota</taxon>
        <taxon>Viridiplantae</taxon>
        <taxon>Streptophyta</taxon>
        <taxon>Embryophyta</taxon>
        <taxon>Tracheophyta</taxon>
        <taxon>Spermatophyta</taxon>
        <taxon>Magnoliopsida</taxon>
        <taxon>eudicotyledons</taxon>
        <taxon>Gunneridae</taxon>
        <taxon>Pentapetalae</taxon>
        <taxon>rosids</taxon>
        <taxon>fabids</taxon>
        <taxon>Fabales</taxon>
        <taxon>Fabaceae</taxon>
        <taxon>Papilionoideae</taxon>
        <taxon>50 kb inversion clade</taxon>
        <taxon>NPAAA clade</taxon>
        <taxon>indigoferoid/millettioid clade</taxon>
        <taxon>Phaseoleae</taxon>
        <taxon>Sphenostylis</taxon>
    </lineage>
</organism>
<dbReference type="Proteomes" id="UP001189624">
    <property type="component" value="Chromosome 3"/>
</dbReference>
<evidence type="ECO:0000313" key="2">
    <source>
        <dbReference type="Proteomes" id="UP001189624"/>
    </source>
</evidence>
<keyword evidence="2" id="KW-1185">Reference proteome</keyword>
<dbReference type="AlphaFoldDB" id="A0AA86S8H2"/>
<dbReference type="EMBL" id="OY731400">
    <property type="protein sequence ID" value="CAJ1942979.1"/>
    <property type="molecule type" value="Genomic_DNA"/>
</dbReference>
<name>A0AA86S8H2_9FABA</name>
<dbReference type="Gramene" id="rna-AYBTSS11_LOCUS11116">
    <property type="protein sequence ID" value="CAJ1942979.1"/>
    <property type="gene ID" value="gene-AYBTSS11_LOCUS11116"/>
</dbReference>